<name>A0ACC2T6D6_9FUNG</name>
<sequence>MADREIEALRAREEKSVEIMACWWDDNKVLSEKIASLEAKLFKALSQEGQDNGRMDWLGLDLSHKGCQGQHGGVGGAWFDLD</sequence>
<comment type="caution">
    <text evidence="1">The sequence shown here is derived from an EMBL/GenBank/DDBJ whole genome shotgun (WGS) entry which is preliminary data.</text>
</comment>
<organism evidence="1 2">
    <name type="scientific">Entomophthora muscae</name>
    <dbReference type="NCBI Taxonomy" id="34485"/>
    <lineage>
        <taxon>Eukaryota</taxon>
        <taxon>Fungi</taxon>
        <taxon>Fungi incertae sedis</taxon>
        <taxon>Zoopagomycota</taxon>
        <taxon>Entomophthoromycotina</taxon>
        <taxon>Entomophthoromycetes</taxon>
        <taxon>Entomophthorales</taxon>
        <taxon>Entomophthoraceae</taxon>
        <taxon>Entomophthora</taxon>
    </lineage>
</organism>
<evidence type="ECO:0000313" key="2">
    <source>
        <dbReference type="Proteomes" id="UP001165960"/>
    </source>
</evidence>
<keyword evidence="2" id="KW-1185">Reference proteome</keyword>
<reference evidence="1" key="1">
    <citation type="submission" date="2022-04" db="EMBL/GenBank/DDBJ databases">
        <title>Genome of the entomopathogenic fungus Entomophthora muscae.</title>
        <authorList>
            <person name="Elya C."/>
            <person name="Lovett B.R."/>
            <person name="Lee E."/>
            <person name="Macias A.M."/>
            <person name="Hajek A.E."/>
            <person name="De Bivort B.L."/>
            <person name="Kasson M.T."/>
            <person name="De Fine Licht H.H."/>
            <person name="Stajich J.E."/>
        </authorList>
    </citation>
    <scope>NUCLEOTIDE SEQUENCE</scope>
    <source>
        <strain evidence="1">Berkeley</strain>
    </source>
</reference>
<dbReference type="EMBL" id="QTSX02003586">
    <property type="protein sequence ID" value="KAJ9070219.1"/>
    <property type="molecule type" value="Genomic_DNA"/>
</dbReference>
<gene>
    <name evidence="1" type="ORF">DSO57_1010704</name>
</gene>
<dbReference type="Proteomes" id="UP001165960">
    <property type="component" value="Unassembled WGS sequence"/>
</dbReference>
<evidence type="ECO:0000313" key="1">
    <source>
        <dbReference type="EMBL" id="KAJ9070219.1"/>
    </source>
</evidence>
<protein>
    <submittedName>
        <fullName evidence="1">Uncharacterized protein</fullName>
    </submittedName>
</protein>
<proteinExistence type="predicted"/>
<accession>A0ACC2T6D6</accession>